<evidence type="ECO:0000313" key="4">
    <source>
        <dbReference type="Proteomes" id="UP000295773"/>
    </source>
</evidence>
<dbReference type="Gene3D" id="3.30.420.130">
    <property type="entry name" value="Dinitrogenase iron-molybdenum cofactor biosynthesis domain"/>
    <property type="match status" value="1"/>
</dbReference>
<dbReference type="InterPro" id="IPR036105">
    <property type="entry name" value="DiNase_FeMo-co_biosyn_sf"/>
</dbReference>
<evidence type="ECO:0000259" key="2">
    <source>
        <dbReference type="Pfam" id="PF02579"/>
    </source>
</evidence>
<dbReference type="AlphaFoldDB" id="A0A4R3SWI5"/>
<dbReference type="PANTHER" id="PTHR42983">
    <property type="entry name" value="DINITROGENASE IRON-MOLYBDENUM COFACTOR PROTEIN-RELATED"/>
    <property type="match status" value="1"/>
</dbReference>
<dbReference type="EMBL" id="SMBP01000030">
    <property type="protein sequence ID" value="TCU52924.1"/>
    <property type="molecule type" value="Genomic_DNA"/>
</dbReference>
<dbReference type="Proteomes" id="UP000295773">
    <property type="component" value="Unassembled WGS sequence"/>
</dbReference>
<organism evidence="3 4">
    <name type="scientific">Longicatena caecimuris</name>
    <dbReference type="NCBI Taxonomy" id="1796635"/>
    <lineage>
        <taxon>Bacteria</taxon>
        <taxon>Bacillati</taxon>
        <taxon>Bacillota</taxon>
        <taxon>Erysipelotrichia</taxon>
        <taxon>Erysipelotrichales</taxon>
        <taxon>Erysipelotrichaceae</taxon>
        <taxon>Longicatena</taxon>
    </lineage>
</organism>
<feature type="region of interest" description="Disordered" evidence="1">
    <location>
        <begin position="102"/>
        <end position="129"/>
    </location>
</feature>
<dbReference type="Pfam" id="PF02579">
    <property type="entry name" value="Nitro_FeMo-Co"/>
    <property type="match status" value="1"/>
</dbReference>
<name>A0A4R3SWI5_9FIRM</name>
<dbReference type="SUPFAM" id="SSF53146">
    <property type="entry name" value="Nitrogenase accessory factor-like"/>
    <property type="match status" value="1"/>
</dbReference>
<feature type="domain" description="Dinitrogenase iron-molybdenum cofactor biosynthesis" evidence="2">
    <location>
        <begin position="9"/>
        <end position="96"/>
    </location>
</feature>
<dbReference type="InterPro" id="IPR033913">
    <property type="entry name" value="MTH1175_dom"/>
</dbReference>
<sequence>MKYAITYENHMVFQHFGKCPAFLLVDIEDGIIVKKELLSANGSGHGALVTLIQEAGVDVLVCGGIGQGARDALAKAHIALIGGASGNVDEIVEQLKKGTLQDDPNGKCNHHHEEGNHDCGNHDCGSHTH</sequence>
<evidence type="ECO:0000313" key="3">
    <source>
        <dbReference type="EMBL" id="TCU52924.1"/>
    </source>
</evidence>
<proteinExistence type="predicted"/>
<dbReference type="PANTHER" id="PTHR42983:SF1">
    <property type="entry name" value="IRON-MOLYBDENUM PROTEIN"/>
    <property type="match status" value="1"/>
</dbReference>
<feature type="compositionally biased region" description="Basic and acidic residues" evidence="1">
    <location>
        <begin position="111"/>
        <end position="129"/>
    </location>
</feature>
<dbReference type="RefSeq" id="WP_119983622.1">
    <property type="nucleotide sequence ID" value="NZ_JANKBG010000031.1"/>
</dbReference>
<accession>A0A4R3SWI5</accession>
<gene>
    <name evidence="3" type="ORF">EDD61_13010</name>
</gene>
<protein>
    <submittedName>
        <fullName evidence="3">Putative Fe-Mo cluster-binding NifX family protein</fullName>
    </submittedName>
</protein>
<keyword evidence="4" id="KW-1185">Reference proteome</keyword>
<dbReference type="CDD" id="cd00851">
    <property type="entry name" value="MTH1175"/>
    <property type="match status" value="1"/>
</dbReference>
<reference evidence="3 4" key="1">
    <citation type="submission" date="2019-03" db="EMBL/GenBank/DDBJ databases">
        <title>Genomic Encyclopedia of Type Strains, Phase IV (KMG-IV): sequencing the most valuable type-strain genomes for metagenomic binning, comparative biology and taxonomic classification.</title>
        <authorList>
            <person name="Goeker M."/>
        </authorList>
    </citation>
    <scope>NUCLEOTIDE SEQUENCE [LARGE SCALE GENOMIC DNA]</scope>
    <source>
        <strain evidence="3 4">DSM 29481</strain>
    </source>
</reference>
<evidence type="ECO:0000256" key="1">
    <source>
        <dbReference type="SAM" id="MobiDB-lite"/>
    </source>
</evidence>
<comment type="caution">
    <text evidence="3">The sequence shown here is derived from an EMBL/GenBank/DDBJ whole genome shotgun (WGS) entry which is preliminary data.</text>
</comment>
<dbReference type="InterPro" id="IPR003731">
    <property type="entry name" value="Di-Nase_FeMo-co_biosynth"/>
</dbReference>